<dbReference type="GO" id="GO:0004386">
    <property type="term" value="F:helicase activity"/>
    <property type="evidence" value="ECO:0007669"/>
    <property type="project" value="UniProtKB-KW"/>
</dbReference>
<keyword evidence="3" id="KW-0238">DNA-binding</keyword>
<feature type="domain" description="Helicase C-terminal" evidence="5">
    <location>
        <begin position="263"/>
        <end position="411"/>
    </location>
</feature>
<sequence>MSIEQMGVTTESYHYVCIRCETKVKQNFFRYCSSVLHQEIIYCRNCISMGRVDSITPYYIVKSHTTTSQADYKLPFRLSEQQQYASDQVVHAVLSKTSLLLHAVTGAGKTEMMFEAIAQARRLGYNVAVVSPRVDVVVEVSERIVSTFKNEEIDILHQASHQRFNGHFVISTVHQLYRFKSHFHVIFIDEVDAFPLSMDPNLIHAISKSAHSKASFIYMTATPPLKLQLQFSKSQTITLPARFHRKPLVLPQFKYFKVKHHKVQKSLLLALKQQQTNHRTTLLFFNDIQQMLVFYQTYQGLISNMCYVYSEDSARLKKVSDLRQGVYTVVLTTTILERGFTMPYLDVWVMDSHRYSSSALIQIAGRVGRKLEDPSGTVLYLHEGRTLAMYRAYAQIRKMNRLAQERGWIDN</sequence>
<evidence type="ECO:0000259" key="4">
    <source>
        <dbReference type="PROSITE" id="PS51192"/>
    </source>
</evidence>
<reference evidence="6 7" key="1">
    <citation type="submission" date="2020-04" db="EMBL/GenBank/DDBJ databases">
        <title>Staphylococcus species from domestic dog.</title>
        <authorList>
            <person name="Paterson G.K."/>
        </authorList>
    </citation>
    <scope>NUCLEOTIDE SEQUENCE [LARGE SCALE GENOMIC DNA]</scope>
    <source>
        <strain evidence="6 7">H16/1A</strain>
    </source>
</reference>
<proteinExistence type="predicted"/>
<keyword evidence="7" id="KW-1185">Reference proteome</keyword>
<keyword evidence="2" id="KW-0067">ATP-binding</keyword>
<keyword evidence="1" id="KW-0547">Nucleotide-binding</keyword>
<dbReference type="Proteomes" id="UP000751852">
    <property type="component" value="Unassembled WGS sequence"/>
</dbReference>
<dbReference type="SUPFAM" id="SSF52540">
    <property type="entry name" value="P-loop containing nucleoside triphosphate hydrolases"/>
    <property type="match status" value="1"/>
</dbReference>
<dbReference type="SMART" id="SM00487">
    <property type="entry name" value="DEXDc"/>
    <property type="match status" value="1"/>
</dbReference>
<evidence type="ECO:0000313" key="7">
    <source>
        <dbReference type="Proteomes" id="UP000751852"/>
    </source>
</evidence>
<dbReference type="PROSITE" id="PS51194">
    <property type="entry name" value="HELICASE_CTER"/>
    <property type="match status" value="1"/>
</dbReference>
<dbReference type="PANTHER" id="PTHR30580">
    <property type="entry name" value="PRIMOSOMAL PROTEIN N"/>
    <property type="match status" value="1"/>
</dbReference>
<dbReference type="SMART" id="SM00490">
    <property type="entry name" value="HELICc"/>
    <property type="match status" value="1"/>
</dbReference>
<gene>
    <name evidence="6" type="ORF">HHH54_00430</name>
</gene>
<organism evidence="6 7">
    <name type="scientific">Staphylococcus canis</name>
    <dbReference type="NCBI Taxonomy" id="2724942"/>
    <lineage>
        <taxon>Bacteria</taxon>
        <taxon>Bacillati</taxon>
        <taxon>Bacillota</taxon>
        <taxon>Bacilli</taxon>
        <taxon>Bacillales</taxon>
        <taxon>Staphylococcaceae</taxon>
        <taxon>Staphylococcus</taxon>
    </lineage>
</organism>
<protein>
    <submittedName>
        <fullName evidence="6">DEAD/DEAH box helicase family protein</fullName>
    </submittedName>
</protein>
<dbReference type="EMBL" id="JABANU010000001">
    <property type="protein sequence ID" value="MBI5974059.1"/>
    <property type="molecule type" value="Genomic_DNA"/>
</dbReference>
<dbReference type="PANTHER" id="PTHR30580:SF1">
    <property type="entry name" value="COMF OPERON PROTEIN 1"/>
    <property type="match status" value="1"/>
</dbReference>
<evidence type="ECO:0000256" key="1">
    <source>
        <dbReference type="ARBA" id="ARBA00022741"/>
    </source>
</evidence>
<keyword evidence="6" id="KW-0378">Hydrolase</keyword>
<accession>A0ABS0T8H2</accession>
<dbReference type="RefSeq" id="WP_198616951.1">
    <property type="nucleotide sequence ID" value="NZ_JABANU010000001.1"/>
</dbReference>
<name>A0ABS0T8H2_9STAP</name>
<feature type="domain" description="Helicase ATP-binding" evidence="4">
    <location>
        <begin position="90"/>
        <end position="241"/>
    </location>
</feature>
<dbReference type="PROSITE" id="PS51192">
    <property type="entry name" value="HELICASE_ATP_BIND_1"/>
    <property type="match status" value="1"/>
</dbReference>
<evidence type="ECO:0000256" key="3">
    <source>
        <dbReference type="ARBA" id="ARBA00023125"/>
    </source>
</evidence>
<dbReference type="Pfam" id="PF04851">
    <property type="entry name" value="ResIII"/>
    <property type="match status" value="1"/>
</dbReference>
<keyword evidence="6" id="KW-0347">Helicase</keyword>
<comment type="caution">
    <text evidence="6">The sequence shown here is derived from an EMBL/GenBank/DDBJ whole genome shotgun (WGS) entry which is preliminary data.</text>
</comment>
<dbReference type="InterPro" id="IPR001650">
    <property type="entry name" value="Helicase_C-like"/>
</dbReference>
<evidence type="ECO:0000313" key="6">
    <source>
        <dbReference type="EMBL" id="MBI5974059.1"/>
    </source>
</evidence>
<evidence type="ECO:0000256" key="2">
    <source>
        <dbReference type="ARBA" id="ARBA00022840"/>
    </source>
</evidence>
<dbReference type="Pfam" id="PF00271">
    <property type="entry name" value="Helicase_C"/>
    <property type="match status" value="1"/>
</dbReference>
<dbReference type="Gene3D" id="3.40.50.300">
    <property type="entry name" value="P-loop containing nucleotide triphosphate hydrolases"/>
    <property type="match status" value="2"/>
</dbReference>
<dbReference type="InterPro" id="IPR027417">
    <property type="entry name" value="P-loop_NTPase"/>
</dbReference>
<dbReference type="InterPro" id="IPR006935">
    <property type="entry name" value="Helicase/UvrB_N"/>
</dbReference>
<dbReference type="InterPro" id="IPR014001">
    <property type="entry name" value="Helicase_ATP-bd"/>
</dbReference>
<evidence type="ECO:0000259" key="5">
    <source>
        <dbReference type="PROSITE" id="PS51194"/>
    </source>
</evidence>